<evidence type="ECO:0000313" key="5">
    <source>
        <dbReference type="Proteomes" id="UP000183952"/>
    </source>
</evidence>
<proteinExistence type="inferred from homology"/>
<dbReference type="Proteomes" id="UP000183952">
    <property type="component" value="Unassembled WGS sequence"/>
</dbReference>
<feature type="binding site" evidence="3">
    <location>
        <position position="130"/>
    </location>
    <ligand>
        <name>Fe cation</name>
        <dbReference type="ChEBI" id="CHEBI:24875"/>
    </ligand>
</feature>
<protein>
    <recommendedName>
        <fullName evidence="3">Peptide deformylase</fullName>
        <shortName evidence="3">PDF</shortName>
        <ecNumber evidence="3">3.5.1.88</ecNumber>
    </recommendedName>
    <alternativeName>
        <fullName evidence="3">Polypeptide deformylase</fullName>
    </alternativeName>
</protein>
<comment type="catalytic activity">
    <reaction evidence="3">
        <text>N-terminal N-formyl-L-methionyl-[peptide] + H2O = N-terminal L-methionyl-[peptide] + formate</text>
        <dbReference type="Rhea" id="RHEA:24420"/>
        <dbReference type="Rhea" id="RHEA-COMP:10639"/>
        <dbReference type="Rhea" id="RHEA-COMP:10640"/>
        <dbReference type="ChEBI" id="CHEBI:15377"/>
        <dbReference type="ChEBI" id="CHEBI:15740"/>
        <dbReference type="ChEBI" id="CHEBI:49298"/>
        <dbReference type="ChEBI" id="CHEBI:64731"/>
        <dbReference type="EC" id="3.5.1.88"/>
    </reaction>
</comment>
<dbReference type="HAMAP" id="MF_00163">
    <property type="entry name" value="Pep_deformylase"/>
    <property type="match status" value="1"/>
</dbReference>
<name>A0A1M6JAK6_9CLOT</name>
<evidence type="ECO:0000313" key="4">
    <source>
        <dbReference type="EMBL" id="SHJ43745.1"/>
    </source>
</evidence>
<sequence length="148" mass="16603">MATRNIRYNGDPILRKECRLVEEITERELVLIEDMKETMYRCQGVGLAAPQVGILKSIAVVDVGQGPMVMINPVIVESSGSQIDFEGCLSVKDVRDKVERPNYVKVKALNERGDNITIEGTELLARALCHEIDHLHGVLFIDKSLKER</sequence>
<dbReference type="GO" id="GO:0046872">
    <property type="term" value="F:metal ion binding"/>
    <property type="evidence" value="ECO:0007669"/>
    <property type="project" value="UniProtKB-KW"/>
</dbReference>
<dbReference type="OrthoDB" id="9784988at2"/>
<comment type="function">
    <text evidence="3">Removes the formyl group from the N-terminal Met of newly synthesized proteins. Requires at least a dipeptide for an efficient rate of reaction. N-terminal L-methionine is a prerequisite for activity but the enzyme has broad specificity at other positions.</text>
</comment>
<evidence type="ECO:0000256" key="1">
    <source>
        <dbReference type="ARBA" id="ARBA00010759"/>
    </source>
</evidence>
<dbReference type="InterPro" id="IPR023635">
    <property type="entry name" value="Peptide_deformylase"/>
</dbReference>
<keyword evidence="3" id="KW-0378">Hydrolase</keyword>
<dbReference type="Gene3D" id="3.90.45.10">
    <property type="entry name" value="Peptide deformylase"/>
    <property type="match status" value="1"/>
</dbReference>
<feature type="binding site" evidence="3">
    <location>
        <position position="88"/>
    </location>
    <ligand>
        <name>Fe cation</name>
        <dbReference type="ChEBI" id="CHEBI:24875"/>
    </ligand>
</feature>
<keyword evidence="3" id="KW-0648">Protein biosynthesis</keyword>
<dbReference type="Pfam" id="PF01327">
    <property type="entry name" value="Pep_deformylase"/>
    <property type="match status" value="1"/>
</dbReference>
<dbReference type="PANTHER" id="PTHR10458:SF22">
    <property type="entry name" value="PEPTIDE DEFORMYLASE"/>
    <property type="match status" value="1"/>
</dbReference>
<organism evidence="4 5">
    <name type="scientific">Hathewaya proteolytica DSM 3090</name>
    <dbReference type="NCBI Taxonomy" id="1121331"/>
    <lineage>
        <taxon>Bacteria</taxon>
        <taxon>Bacillati</taxon>
        <taxon>Bacillota</taxon>
        <taxon>Clostridia</taxon>
        <taxon>Eubacteriales</taxon>
        <taxon>Clostridiaceae</taxon>
        <taxon>Hathewaya</taxon>
    </lineage>
</organism>
<dbReference type="STRING" id="1121331.SAMN02745248_00112"/>
<keyword evidence="3" id="KW-0479">Metal-binding</keyword>
<dbReference type="EC" id="3.5.1.88" evidence="3"/>
<dbReference type="CDD" id="cd00487">
    <property type="entry name" value="Pep_deformylase"/>
    <property type="match status" value="1"/>
</dbReference>
<keyword evidence="2 3" id="KW-0408">Iron</keyword>
<accession>A0A1M6JAK6</accession>
<dbReference type="PRINTS" id="PR01576">
    <property type="entry name" value="PDEFORMYLASE"/>
</dbReference>
<comment type="similarity">
    <text evidence="1 3">Belongs to the polypeptide deformylase family.</text>
</comment>
<dbReference type="InterPro" id="IPR036821">
    <property type="entry name" value="Peptide_deformylase_sf"/>
</dbReference>
<dbReference type="AlphaFoldDB" id="A0A1M6JAK6"/>
<comment type="cofactor">
    <cofactor evidence="3">
        <name>Fe(2+)</name>
        <dbReference type="ChEBI" id="CHEBI:29033"/>
    </cofactor>
    <text evidence="3">Binds 1 Fe(2+) ion.</text>
</comment>
<feature type="active site" evidence="3">
    <location>
        <position position="131"/>
    </location>
</feature>
<evidence type="ECO:0000256" key="3">
    <source>
        <dbReference type="HAMAP-Rule" id="MF_00163"/>
    </source>
</evidence>
<dbReference type="GO" id="GO:0006412">
    <property type="term" value="P:translation"/>
    <property type="evidence" value="ECO:0007669"/>
    <property type="project" value="UniProtKB-UniRule"/>
</dbReference>
<dbReference type="NCBIfam" id="TIGR00079">
    <property type="entry name" value="pept_deformyl"/>
    <property type="match status" value="1"/>
</dbReference>
<dbReference type="SUPFAM" id="SSF56420">
    <property type="entry name" value="Peptide deformylase"/>
    <property type="match status" value="1"/>
</dbReference>
<dbReference type="PIRSF" id="PIRSF004749">
    <property type="entry name" value="Pep_def"/>
    <property type="match status" value="1"/>
</dbReference>
<keyword evidence="5" id="KW-1185">Reference proteome</keyword>
<reference evidence="4 5" key="1">
    <citation type="submission" date="2016-11" db="EMBL/GenBank/DDBJ databases">
        <authorList>
            <person name="Jaros S."/>
            <person name="Januszkiewicz K."/>
            <person name="Wedrychowicz H."/>
        </authorList>
    </citation>
    <scope>NUCLEOTIDE SEQUENCE [LARGE SCALE GENOMIC DNA]</scope>
    <source>
        <strain evidence="4 5">DSM 3090</strain>
    </source>
</reference>
<dbReference type="GO" id="GO:0042586">
    <property type="term" value="F:peptide deformylase activity"/>
    <property type="evidence" value="ECO:0007669"/>
    <property type="project" value="UniProtKB-UniRule"/>
</dbReference>
<dbReference type="PANTHER" id="PTHR10458">
    <property type="entry name" value="PEPTIDE DEFORMYLASE"/>
    <property type="match status" value="1"/>
</dbReference>
<dbReference type="NCBIfam" id="NF001159">
    <property type="entry name" value="PRK00150.1-3"/>
    <property type="match status" value="1"/>
</dbReference>
<evidence type="ECO:0000256" key="2">
    <source>
        <dbReference type="ARBA" id="ARBA00023004"/>
    </source>
</evidence>
<gene>
    <name evidence="3" type="primary">def</name>
    <name evidence="4" type="ORF">SAMN02745248_00112</name>
</gene>
<dbReference type="EMBL" id="FRAD01000003">
    <property type="protein sequence ID" value="SHJ43745.1"/>
    <property type="molecule type" value="Genomic_DNA"/>
</dbReference>
<dbReference type="RefSeq" id="WP_072901147.1">
    <property type="nucleotide sequence ID" value="NZ_FRAD01000003.1"/>
</dbReference>
<feature type="binding site" evidence="3">
    <location>
        <position position="134"/>
    </location>
    <ligand>
        <name>Fe cation</name>
        <dbReference type="ChEBI" id="CHEBI:24875"/>
    </ligand>
</feature>